<keyword evidence="1" id="KW-0812">Transmembrane</keyword>
<gene>
    <name evidence="2" type="ORF">IAB37_06490</name>
</gene>
<keyword evidence="1" id="KW-1133">Transmembrane helix</keyword>
<dbReference type="Proteomes" id="UP000824241">
    <property type="component" value="Unassembled WGS sequence"/>
</dbReference>
<accession>A0A9D1DYA7</accession>
<proteinExistence type="predicted"/>
<reference evidence="2" key="1">
    <citation type="submission" date="2020-10" db="EMBL/GenBank/DDBJ databases">
        <authorList>
            <person name="Gilroy R."/>
        </authorList>
    </citation>
    <scope>NUCLEOTIDE SEQUENCE</scope>
    <source>
        <strain evidence="2">CHK189-12415</strain>
    </source>
</reference>
<name>A0A9D1DYA7_9FIRM</name>
<protein>
    <submittedName>
        <fullName evidence="2">Uncharacterized protein</fullName>
    </submittedName>
</protein>
<comment type="caution">
    <text evidence="2">The sequence shown here is derived from an EMBL/GenBank/DDBJ whole genome shotgun (WGS) entry which is preliminary data.</text>
</comment>
<organism evidence="2 3">
    <name type="scientific">Candidatus Faecivivens stercoravium</name>
    <dbReference type="NCBI Taxonomy" id="2840803"/>
    <lineage>
        <taxon>Bacteria</taxon>
        <taxon>Bacillati</taxon>
        <taxon>Bacillota</taxon>
        <taxon>Clostridia</taxon>
        <taxon>Eubacteriales</taxon>
        <taxon>Oscillospiraceae</taxon>
        <taxon>Oscillospiraceae incertae sedis</taxon>
        <taxon>Candidatus Faecivivens</taxon>
    </lineage>
</organism>
<dbReference type="EMBL" id="DVHA01000206">
    <property type="protein sequence ID" value="HIR61202.1"/>
    <property type="molecule type" value="Genomic_DNA"/>
</dbReference>
<evidence type="ECO:0000313" key="2">
    <source>
        <dbReference type="EMBL" id="HIR61202.1"/>
    </source>
</evidence>
<dbReference type="AlphaFoldDB" id="A0A9D1DYA7"/>
<feature type="transmembrane region" description="Helical" evidence="1">
    <location>
        <begin position="24"/>
        <end position="45"/>
    </location>
</feature>
<sequence>MDPNRMEMFELPNLFGHFIREFGVRWFCVIGAVVMAVIFGMRLSVALEPEPAVNPSGQYLRNDYGGAGTTVPEEKRYATEEAVRVERWVLSADELEDLPEAERTLDVVFYPDEDALQRAAGRISPSGRYFAVRTSPLTGRNEDMGEDPDRRIWQQGRLLVIYDGGNPQVEAVLAEGADELVADGREAEPVFWWVPPWKMFVSWKEFPDFIQCTLLALAAALFTVGAVRGPGKKPRGKETEDAGRPV</sequence>
<evidence type="ECO:0000256" key="1">
    <source>
        <dbReference type="SAM" id="Phobius"/>
    </source>
</evidence>
<keyword evidence="1" id="KW-0472">Membrane</keyword>
<evidence type="ECO:0000313" key="3">
    <source>
        <dbReference type="Proteomes" id="UP000824241"/>
    </source>
</evidence>
<reference evidence="2" key="2">
    <citation type="journal article" date="2021" name="PeerJ">
        <title>Extensive microbial diversity within the chicken gut microbiome revealed by metagenomics and culture.</title>
        <authorList>
            <person name="Gilroy R."/>
            <person name="Ravi A."/>
            <person name="Getino M."/>
            <person name="Pursley I."/>
            <person name="Horton D.L."/>
            <person name="Alikhan N.F."/>
            <person name="Baker D."/>
            <person name="Gharbi K."/>
            <person name="Hall N."/>
            <person name="Watson M."/>
            <person name="Adriaenssens E.M."/>
            <person name="Foster-Nyarko E."/>
            <person name="Jarju S."/>
            <person name="Secka A."/>
            <person name="Antonio M."/>
            <person name="Oren A."/>
            <person name="Chaudhuri R.R."/>
            <person name="La Ragione R."/>
            <person name="Hildebrand F."/>
            <person name="Pallen M.J."/>
        </authorList>
    </citation>
    <scope>NUCLEOTIDE SEQUENCE</scope>
    <source>
        <strain evidence="2">CHK189-12415</strain>
    </source>
</reference>